<evidence type="ECO:0000313" key="3">
    <source>
        <dbReference type="EMBL" id="KIR60702.1"/>
    </source>
</evidence>
<feature type="transmembrane region" description="Helical" evidence="1">
    <location>
        <begin position="224"/>
        <end position="246"/>
    </location>
</feature>
<sequence>MVRQVRRLSRAAAGALLATALATALAGPVRAAGTATGPATTGPATTGAALADAAAAASAALARKVPKKTLPAGVDITGEGLAEPLRLRATAHPVEVVAVVDQVSWLGPTGAASGPKPADLGPKYTVVVLVGEIATQTYDLYPLAKGGPRVYRPAKQPDPARKEKAGWFLGRLSMSETLRTVGVPLERQVDTVSGGVGGGERVLPDDSLNPAGDIDEALDELQRLLLLNVGVMLVITLGLAGIALLIRRRTR</sequence>
<organism evidence="3 4">
    <name type="scientific">Micromonospora haikouensis</name>
    <dbReference type="NCBI Taxonomy" id="686309"/>
    <lineage>
        <taxon>Bacteria</taxon>
        <taxon>Bacillati</taxon>
        <taxon>Actinomycetota</taxon>
        <taxon>Actinomycetes</taxon>
        <taxon>Micromonosporales</taxon>
        <taxon>Micromonosporaceae</taxon>
        <taxon>Micromonospora</taxon>
    </lineage>
</organism>
<dbReference type="PATRIC" id="fig|47853.6.peg.4768"/>
<keyword evidence="4" id="KW-1185">Reference proteome</keyword>
<reference evidence="3 4" key="1">
    <citation type="submission" date="2015-01" db="EMBL/GenBank/DDBJ databases">
        <title>Sequencing and annotation of Micromonospora carbonacea strain JXNU-1 genome.</title>
        <authorList>
            <person name="Long Z."/>
            <person name="Huang Y."/>
            <person name="Jiang Y."/>
        </authorList>
    </citation>
    <scope>NUCLEOTIDE SEQUENCE [LARGE SCALE GENOMIC DNA]</scope>
    <source>
        <strain evidence="3 4">JXNU-1</strain>
    </source>
</reference>
<dbReference type="RefSeq" id="WP_043966973.1">
    <property type="nucleotide sequence ID" value="NZ_JBEZEP010000117.1"/>
</dbReference>
<protein>
    <submittedName>
        <fullName evidence="3">Uncharacterized protein</fullName>
    </submittedName>
</protein>
<dbReference type="OrthoDB" id="3381546at2"/>
<accession>A0A0D0UP77</accession>
<keyword evidence="1" id="KW-1133">Transmembrane helix</keyword>
<proteinExistence type="predicted"/>
<feature type="chain" id="PRO_5002238924" evidence="2">
    <location>
        <begin position="32"/>
        <end position="251"/>
    </location>
</feature>
<evidence type="ECO:0000256" key="2">
    <source>
        <dbReference type="SAM" id="SignalP"/>
    </source>
</evidence>
<dbReference type="GeneID" id="301306875"/>
<name>A0A0D0UP77_9ACTN</name>
<dbReference type="AlphaFoldDB" id="A0A0D0UP77"/>
<dbReference type="Proteomes" id="UP000032254">
    <property type="component" value="Unassembled WGS sequence"/>
</dbReference>
<dbReference type="EMBL" id="JXSX01000003">
    <property type="protein sequence ID" value="KIR60702.1"/>
    <property type="molecule type" value="Genomic_DNA"/>
</dbReference>
<evidence type="ECO:0000313" key="4">
    <source>
        <dbReference type="Proteomes" id="UP000032254"/>
    </source>
</evidence>
<keyword evidence="1" id="KW-0472">Membrane</keyword>
<keyword evidence="1" id="KW-0812">Transmembrane</keyword>
<comment type="caution">
    <text evidence="3">The sequence shown here is derived from an EMBL/GenBank/DDBJ whole genome shotgun (WGS) entry which is preliminary data.</text>
</comment>
<evidence type="ECO:0000256" key="1">
    <source>
        <dbReference type="SAM" id="Phobius"/>
    </source>
</evidence>
<feature type="signal peptide" evidence="2">
    <location>
        <begin position="1"/>
        <end position="31"/>
    </location>
</feature>
<keyword evidence="2" id="KW-0732">Signal</keyword>
<gene>
    <name evidence="3" type="ORF">TK50_22780</name>
</gene>